<comment type="caution">
    <text evidence="2">The sequence shown here is derived from an EMBL/GenBank/DDBJ whole genome shotgun (WGS) entry which is preliminary data.</text>
</comment>
<dbReference type="AlphaFoldDB" id="A0A6A2WRC9"/>
<accession>A0A6A2WRC9</accession>
<organism evidence="2 3">
    <name type="scientific">Hibiscus syriacus</name>
    <name type="common">Rose of Sharon</name>
    <dbReference type="NCBI Taxonomy" id="106335"/>
    <lineage>
        <taxon>Eukaryota</taxon>
        <taxon>Viridiplantae</taxon>
        <taxon>Streptophyta</taxon>
        <taxon>Embryophyta</taxon>
        <taxon>Tracheophyta</taxon>
        <taxon>Spermatophyta</taxon>
        <taxon>Magnoliopsida</taxon>
        <taxon>eudicotyledons</taxon>
        <taxon>Gunneridae</taxon>
        <taxon>Pentapetalae</taxon>
        <taxon>rosids</taxon>
        <taxon>malvids</taxon>
        <taxon>Malvales</taxon>
        <taxon>Malvaceae</taxon>
        <taxon>Malvoideae</taxon>
        <taxon>Hibiscus</taxon>
    </lineage>
</organism>
<evidence type="ECO:0000313" key="2">
    <source>
        <dbReference type="EMBL" id="KAE8656910.1"/>
    </source>
</evidence>
<feature type="region of interest" description="Disordered" evidence="1">
    <location>
        <begin position="1"/>
        <end position="37"/>
    </location>
</feature>
<proteinExistence type="predicted"/>
<reference evidence="2" key="1">
    <citation type="submission" date="2019-09" db="EMBL/GenBank/DDBJ databases">
        <title>Draft genome information of white flower Hibiscus syriacus.</title>
        <authorList>
            <person name="Kim Y.-M."/>
        </authorList>
    </citation>
    <scope>NUCLEOTIDE SEQUENCE [LARGE SCALE GENOMIC DNA]</scope>
    <source>
        <strain evidence="2">YM2019G1</strain>
    </source>
</reference>
<sequence length="67" mass="7215">MSVPPELDMMSGNTLPAVSASMPTLEPVNGEPREKRLSRIPSRRTVAKVCLLLGCALSVSWSCWPGC</sequence>
<name>A0A6A2WRC9_HIBSY</name>
<keyword evidence="3" id="KW-1185">Reference proteome</keyword>
<dbReference type="Proteomes" id="UP000436088">
    <property type="component" value="Unassembled WGS sequence"/>
</dbReference>
<protein>
    <submittedName>
        <fullName evidence="2">Uncharacterized protein</fullName>
    </submittedName>
</protein>
<dbReference type="EMBL" id="VEPZ02001762">
    <property type="protein sequence ID" value="KAE8656910.1"/>
    <property type="molecule type" value="Genomic_DNA"/>
</dbReference>
<evidence type="ECO:0000313" key="3">
    <source>
        <dbReference type="Proteomes" id="UP000436088"/>
    </source>
</evidence>
<gene>
    <name evidence="2" type="ORF">F3Y22_tig00116997pilonHSYRG00587</name>
</gene>
<evidence type="ECO:0000256" key="1">
    <source>
        <dbReference type="SAM" id="MobiDB-lite"/>
    </source>
</evidence>